<feature type="region of interest" description="Disordered" evidence="1">
    <location>
        <begin position="542"/>
        <end position="565"/>
    </location>
</feature>
<feature type="compositionally biased region" description="Basic and acidic residues" evidence="1">
    <location>
        <begin position="29"/>
        <end position="67"/>
    </location>
</feature>
<feature type="region of interest" description="Disordered" evidence="1">
    <location>
        <begin position="1"/>
        <end position="78"/>
    </location>
</feature>
<protein>
    <recommendedName>
        <fullName evidence="4">Ubiquitin-like domain-containing protein</fullName>
    </recommendedName>
</protein>
<feature type="compositionally biased region" description="Basic and acidic residues" evidence="1">
    <location>
        <begin position="195"/>
        <end position="204"/>
    </location>
</feature>
<feature type="compositionally biased region" description="Basic residues" evidence="1">
    <location>
        <begin position="1"/>
        <end position="10"/>
    </location>
</feature>
<reference evidence="2 3" key="1">
    <citation type="submission" date="2019-03" db="EMBL/GenBank/DDBJ databases">
        <title>Single cell metagenomics reveals metabolic interactions within the superorganism composed of flagellate Streblomastix strix and complex community of Bacteroidetes bacteria on its surface.</title>
        <authorList>
            <person name="Treitli S.C."/>
            <person name="Kolisko M."/>
            <person name="Husnik F."/>
            <person name="Keeling P."/>
            <person name="Hampl V."/>
        </authorList>
    </citation>
    <scope>NUCLEOTIDE SEQUENCE [LARGE SCALE GENOMIC DNA]</scope>
    <source>
        <strain evidence="2">ST1C</strain>
    </source>
</reference>
<comment type="caution">
    <text evidence="2">The sequence shown here is derived from an EMBL/GenBank/DDBJ whole genome shotgun (WGS) entry which is preliminary data.</text>
</comment>
<feature type="region of interest" description="Disordered" evidence="1">
    <location>
        <begin position="181"/>
        <end position="216"/>
    </location>
</feature>
<feature type="compositionally biased region" description="Acidic residues" evidence="1">
    <location>
        <begin position="68"/>
        <end position="78"/>
    </location>
</feature>
<dbReference type="PANTHER" id="PTHR36812">
    <property type="entry name" value="NEUROFILAMENT TRIPLET M PROTEIN-LIKE PROTEIN"/>
    <property type="match status" value="1"/>
</dbReference>
<sequence>MLAWGRNRRTFAHDNEREKQVRRIRRDKQKQEREQKKKQKEQEKEKEKEQEIDNKIIADTIKDKDQDIEYEQDDEDEDELDSLLLEDEILQVENGKETELTKVKLKLLQILGDETDLESRKRAVKLLYAEKAVTVEQRQKIQTSAILSTQAQIKSKGDEQLIKQYTQLGGDVDGKGLVVRTKEEEDDDEGISGVQKKEKKEQEKGSNINTGVESGKQIGEITQQVKSSQPGTYKLIQGSKIEQQKLSSSPMTPSNAQTPAPSSLMIMKLNEQEIKSGLNSGNDQYSKIQISGSGTGNYPQVNIQWGKEKNYDKQQLLQLSNSLLQRQSITQKALAVITPHTSIPSQIPSPSILVQFQSLLQQYSPKNIHPRPPLCFKPGMLIFCRRPGIGISFKIDHFKAKRKYLVKLTYSECEEMTTDQFRRTVTHRLVQRERNFDTDFVLEGLDSTVSMGDNYFSHGAIVRLIHRQYLKEKYKSWKQFGYQRAGMQAPPPSMAINTHAIMQGMGQVSLLYGGVDNGLNMSQGQRNQFNNSQQLNQSQQFISGRGSGNININSSGGPAAGGGTGGGVRGLGLGLGYQNYAPPSNGSISSSGPQSGQYSLQYTQSTASQQSLHSGTIAFDTQLFLAAAAMASAAPPMLLNIRPITPAQSSTFSIVEKHGGNLDVINGGKDPETGEIKSLPIRLPQTPLPTLHNLWAAYKTQKNAALQIQIVSSSSASSMNTSYRSLNSSFNSQASRQRQQQQQQQQMLLQIAKLHDEIKLEGACFVYNGKRLCDEEKTVVEYRISDNSAVDIRCLPDQRTFRLHFPAQGFTSLPIKTIQQKKEKGKEIQFQLLSGFSKDKFGILQKGLVEKVIELLGINLRQCGVFCKSERLIKVDFDREQERDQQSNKKGEEFDEIAKHKEKDKEKESLILSRFFRQGFLQERQFIPLFIVADKNATSLVRVNLPFGLVWKGQYIWHQMKDKERDIKKDIDEQQIIIDEQNIDKNKAKEQKIKPSAEYGTGAGGFVREEEEKYPLFRPVAIRGKECIVNIGVRLEMTVAEILDEICNTYIEPWMGEWIRKDKERQEKKKKEEEEKEMRREKWKEKENKQKRNILQGRNNDEEDQEDKQERNEEEKKEKEDQKKFLNFIARKFADKSRRRFGRQCILSAGGEILYWNDTIGSLGLQPFSSVSVCDIDGGRDSRVP</sequence>
<feature type="compositionally biased region" description="Low complexity" evidence="1">
    <location>
        <begin position="542"/>
        <end position="557"/>
    </location>
</feature>
<feature type="compositionally biased region" description="Basic and acidic residues" evidence="1">
    <location>
        <begin position="1063"/>
        <end position="1090"/>
    </location>
</feature>
<feature type="non-terminal residue" evidence="2">
    <location>
        <position position="1185"/>
    </location>
</feature>
<dbReference type="PANTHER" id="PTHR36812:SF9">
    <property type="entry name" value="MYB-LIKE PROTEIN X ISOFORM X1"/>
    <property type="match status" value="1"/>
</dbReference>
<feature type="compositionally biased region" description="Basic and acidic residues" evidence="1">
    <location>
        <begin position="1108"/>
        <end position="1119"/>
    </location>
</feature>
<dbReference type="Proteomes" id="UP000324800">
    <property type="component" value="Unassembled WGS sequence"/>
</dbReference>
<evidence type="ECO:0000256" key="1">
    <source>
        <dbReference type="SAM" id="MobiDB-lite"/>
    </source>
</evidence>
<proteinExistence type="predicted"/>
<gene>
    <name evidence="2" type="ORF">EZS28_018541</name>
</gene>
<organism evidence="2 3">
    <name type="scientific">Streblomastix strix</name>
    <dbReference type="NCBI Taxonomy" id="222440"/>
    <lineage>
        <taxon>Eukaryota</taxon>
        <taxon>Metamonada</taxon>
        <taxon>Preaxostyla</taxon>
        <taxon>Oxymonadida</taxon>
        <taxon>Streblomastigidae</taxon>
        <taxon>Streblomastix</taxon>
    </lineage>
</organism>
<accession>A0A5J4VTH5</accession>
<dbReference type="AlphaFoldDB" id="A0A5J4VTH5"/>
<evidence type="ECO:0008006" key="4">
    <source>
        <dbReference type="Google" id="ProtNLM"/>
    </source>
</evidence>
<feature type="compositionally biased region" description="Polar residues" evidence="1">
    <location>
        <begin position="726"/>
        <end position="735"/>
    </location>
</feature>
<evidence type="ECO:0000313" key="2">
    <source>
        <dbReference type="EMBL" id="KAA6385931.1"/>
    </source>
</evidence>
<dbReference type="EMBL" id="SNRW01005034">
    <property type="protein sequence ID" value="KAA6385931.1"/>
    <property type="molecule type" value="Genomic_DNA"/>
</dbReference>
<name>A0A5J4VTH5_9EUKA</name>
<feature type="compositionally biased region" description="Basic and acidic residues" evidence="1">
    <location>
        <begin position="11"/>
        <end position="21"/>
    </location>
</feature>
<feature type="region of interest" description="Disordered" evidence="1">
    <location>
        <begin position="722"/>
        <end position="741"/>
    </location>
</feature>
<feature type="region of interest" description="Disordered" evidence="1">
    <location>
        <begin position="1063"/>
        <end position="1119"/>
    </location>
</feature>
<evidence type="ECO:0000313" key="3">
    <source>
        <dbReference type="Proteomes" id="UP000324800"/>
    </source>
</evidence>